<comment type="cofactor">
    <cofactor evidence="9">
        <name>Zn(2+)</name>
        <dbReference type="ChEBI" id="CHEBI:29105"/>
    </cofactor>
    <text evidence="9">Binds 1 zinc ion per subunit.</text>
</comment>
<accession>A0A9W5WU33</accession>
<protein>
    <recommendedName>
        <fullName evidence="4">mannose-6-phosphate isomerase</fullName>
        <ecNumber evidence="4">5.3.1.8</ecNumber>
    </recommendedName>
</protein>
<proteinExistence type="inferred from homology"/>
<evidence type="ECO:0000256" key="3">
    <source>
        <dbReference type="ARBA" id="ARBA00010772"/>
    </source>
</evidence>
<dbReference type="Gene3D" id="2.60.120.10">
    <property type="entry name" value="Jelly Rolls"/>
    <property type="match status" value="2"/>
</dbReference>
<feature type="active site" evidence="8">
    <location>
        <position position="328"/>
    </location>
</feature>
<feature type="domain" description="Phosphomannose isomerase type I catalytic" evidence="10">
    <location>
        <begin position="136"/>
        <end position="196"/>
    </location>
</feature>
<evidence type="ECO:0000256" key="1">
    <source>
        <dbReference type="ARBA" id="ARBA00000757"/>
    </source>
</evidence>
<evidence type="ECO:0000256" key="9">
    <source>
        <dbReference type="PIRSR" id="PIRSR001480-2"/>
    </source>
</evidence>
<evidence type="ECO:0000259" key="10">
    <source>
        <dbReference type="Pfam" id="PF20511"/>
    </source>
</evidence>
<feature type="binding site" evidence="9">
    <location>
        <position position="152"/>
    </location>
    <ligand>
        <name>Zn(2+)</name>
        <dbReference type="ChEBI" id="CHEBI:29105"/>
    </ligand>
</feature>
<dbReference type="InterPro" id="IPR011051">
    <property type="entry name" value="RmlC_Cupin_sf"/>
</dbReference>
<dbReference type="PIRSF" id="PIRSF001480">
    <property type="entry name" value="Mannose-6-phosphate_isomerase"/>
    <property type="match status" value="1"/>
</dbReference>
<evidence type="ECO:0000256" key="6">
    <source>
        <dbReference type="ARBA" id="ARBA00022833"/>
    </source>
</evidence>
<dbReference type="GO" id="GO:0009298">
    <property type="term" value="P:GDP-mannose biosynthetic process"/>
    <property type="evidence" value="ECO:0007669"/>
    <property type="project" value="InterPro"/>
</dbReference>
<dbReference type="Pfam" id="PF20511">
    <property type="entry name" value="PMI_typeI_cat"/>
    <property type="match status" value="2"/>
</dbReference>
<feature type="binding site" evidence="9">
    <location>
        <position position="179"/>
    </location>
    <ligand>
        <name>Zn(2+)</name>
        <dbReference type="ChEBI" id="CHEBI:29105"/>
    </ligand>
</feature>
<sequence length="478" mass="53006">MDQTFANIYRITPIVRNYDWGVKGTTSLVHKLFVHGEENSLVSNAIDVATTPYAELWIGDHISAPCEVTPVQRCRAGKLCSNLSMGKEESMGDATYNDSTADPNISTSSNDVNAERLSTIYKRIGMSGFGAELDGCKILMKVLAIAKPLSLQLHPDPENALRMYTNKHPGIGDSQAKPEMSVALSRFRSMCGFRPLREVIHYADRYPPFAKIIGEELLKEMQQDDANTDGSLYLKLCKKLLLDQGVKSYVPHLVDAVKGISGVHDLSEEVFLVLHKNYGTDVSICFAFVLNCIEIQPGEAFFIPPNTLHSYVDGNCVELMNNSDNVIRCGLTSKAIDTEAFLDLIGVEVSKGGAFPQNVNYVQPIHLSPYVKRYSPLHPICNFEVWSFVVKASTHVSHCFDNGYQPFLCLIVDTNPHVEIHGYSTLENKSPSNNDPMLNKLPFVLGDAFIIYPKVTLEVRNNGTSDFVLYLGTGKQNI</sequence>
<evidence type="ECO:0000256" key="5">
    <source>
        <dbReference type="ARBA" id="ARBA00022723"/>
    </source>
</evidence>
<dbReference type="GO" id="GO:0004476">
    <property type="term" value="F:mannose-6-phosphate isomerase activity"/>
    <property type="evidence" value="ECO:0007669"/>
    <property type="project" value="UniProtKB-EC"/>
</dbReference>
<name>A0A9W5WU33_BABOV</name>
<dbReference type="EMBL" id="BLIY01000006">
    <property type="protein sequence ID" value="GFE53550.1"/>
    <property type="molecule type" value="Genomic_DNA"/>
</dbReference>
<evidence type="ECO:0000313" key="11">
    <source>
        <dbReference type="EMBL" id="GFE53550.1"/>
    </source>
</evidence>
<dbReference type="GO" id="GO:0008270">
    <property type="term" value="F:zinc ion binding"/>
    <property type="evidence" value="ECO:0007669"/>
    <property type="project" value="InterPro"/>
</dbReference>
<feature type="binding site" evidence="9">
    <location>
        <position position="309"/>
    </location>
    <ligand>
        <name>Zn(2+)</name>
        <dbReference type="ChEBI" id="CHEBI:29105"/>
    </ligand>
</feature>
<dbReference type="AlphaFoldDB" id="A0A9W5WU33"/>
<keyword evidence="6 9" id="KW-0862">Zinc</keyword>
<feature type="domain" description="Phosphomannose isomerase type I catalytic" evidence="10">
    <location>
        <begin position="8"/>
        <end position="94"/>
    </location>
</feature>
<comment type="catalytic activity">
    <reaction evidence="1">
        <text>D-mannose 6-phosphate = D-fructose 6-phosphate</text>
        <dbReference type="Rhea" id="RHEA:12356"/>
        <dbReference type="ChEBI" id="CHEBI:58735"/>
        <dbReference type="ChEBI" id="CHEBI:61527"/>
        <dbReference type="EC" id="5.3.1.8"/>
    </reaction>
</comment>
<dbReference type="InterPro" id="IPR001250">
    <property type="entry name" value="Man6P_Isoase-1"/>
</dbReference>
<keyword evidence="7 11" id="KW-0413">Isomerase</keyword>
<keyword evidence="12" id="KW-1185">Reference proteome</keyword>
<dbReference type="InterPro" id="IPR046457">
    <property type="entry name" value="PMI_typeI_cat"/>
</dbReference>
<evidence type="ECO:0000256" key="2">
    <source>
        <dbReference type="ARBA" id="ARBA00004666"/>
    </source>
</evidence>
<dbReference type="GO" id="GO:0005975">
    <property type="term" value="P:carbohydrate metabolic process"/>
    <property type="evidence" value="ECO:0007669"/>
    <property type="project" value="InterPro"/>
</dbReference>
<reference evidence="11" key="1">
    <citation type="submission" date="2019-12" db="EMBL/GenBank/DDBJ databases">
        <title>Genome sequence of Babesia ovis.</title>
        <authorList>
            <person name="Yamagishi J."/>
            <person name="Sevinc F."/>
            <person name="Xuan X."/>
        </authorList>
    </citation>
    <scope>NUCLEOTIDE SEQUENCE</scope>
    <source>
        <strain evidence="11">Selcuk</strain>
    </source>
</reference>
<evidence type="ECO:0000313" key="12">
    <source>
        <dbReference type="Proteomes" id="UP001057455"/>
    </source>
</evidence>
<dbReference type="OrthoDB" id="6605218at2759"/>
<feature type="binding site" evidence="9">
    <location>
        <position position="154"/>
    </location>
    <ligand>
        <name>Zn(2+)</name>
        <dbReference type="ChEBI" id="CHEBI:29105"/>
    </ligand>
</feature>
<dbReference type="PANTHER" id="PTHR10309:SF0">
    <property type="entry name" value="MANNOSE-6-PHOSPHATE ISOMERASE"/>
    <property type="match status" value="1"/>
</dbReference>
<dbReference type="EC" id="5.3.1.8" evidence="4"/>
<dbReference type="Proteomes" id="UP001057455">
    <property type="component" value="Unassembled WGS sequence"/>
</dbReference>
<evidence type="ECO:0000256" key="7">
    <source>
        <dbReference type="ARBA" id="ARBA00023235"/>
    </source>
</evidence>
<dbReference type="SUPFAM" id="SSF51182">
    <property type="entry name" value="RmlC-like cupins"/>
    <property type="match status" value="2"/>
</dbReference>
<dbReference type="InterPro" id="IPR014710">
    <property type="entry name" value="RmlC-like_jellyroll"/>
</dbReference>
<dbReference type="PRINTS" id="PR00714">
    <property type="entry name" value="MAN6PISMRASE"/>
</dbReference>
<dbReference type="GO" id="GO:0005829">
    <property type="term" value="C:cytosol"/>
    <property type="evidence" value="ECO:0007669"/>
    <property type="project" value="TreeGrafter"/>
</dbReference>
<gene>
    <name evidence="11" type="ORF">BaOVIS_009540</name>
</gene>
<comment type="caution">
    <text evidence="11">The sequence shown here is derived from an EMBL/GenBank/DDBJ whole genome shotgun (WGS) entry which is preliminary data.</text>
</comment>
<dbReference type="PANTHER" id="PTHR10309">
    <property type="entry name" value="MANNOSE-6-PHOSPHATE ISOMERASE"/>
    <property type="match status" value="1"/>
</dbReference>
<dbReference type="NCBIfam" id="TIGR00218">
    <property type="entry name" value="manA"/>
    <property type="match status" value="1"/>
</dbReference>
<comment type="similarity">
    <text evidence="3">Belongs to the mannose-6-phosphate isomerase type 1 family.</text>
</comment>
<keyword evidence="5 9" id="KW-0479">Metal-binding</keyword>
<dbReference type="InterPro" id="IPR016305">
    <property type="entry name" value="Mannose-6-P_Isomerase"/>
</dbReference>
<dbReference type="CDD" id="cd07011">
    <property type="entry name" value="cupin_PMI_type_I_N"/>
    <property type="match status" value="1"/>
</dbReference>
<evidence type="ECO:0000256" key="8">
    <source>
        <dbReference type="PIRSR" id="PIRSR001480-1"/>
    </source>
</evidence>
<comment type="pathway">
    <text evidence="2">Nucleotide-sugar biosynthesis; GDP-alpha-D-mannose biosynthesis; alpha-D-mannose 1-phosphate from D-fructose 6-phosphate: step 1/2.</text>
</comment>
<evidence type="ECO:0000256" key="4">
    <source>
        <dbReference type="ARBA" id="ARBA00011956"/>
    </source>
</evidence>
<dbReference type="Gene3D" id="1.10.441.10">
    <property type="entry name" value="Phosphomannose Isomerase, domain 2"/>
    <property type="match status" value="1"/>
</dbReference>
<organism evidence="11 12">
    <name type="scientific">Babesia ovis</name>
    <dbReference type="NCBI Taxonomy" id="5869"/>
    <lineage>
        <taxon>Eukaryota</taxon>
        <taxon>Sar</taxon>
        <taxon>Alveolata</taxon>
        <taxon>Apicomplexa</taxon>
        <taxon>Aconoidasida</taxon>
        <taxon>Piroplasmida</taxon>
        <taxon>Babesiidae</taxon>
        <taxon>Babesia</taxon>
    </lineage>
</organism>